<evidence type="ECO:0000313" key="2">
    <source>
        <dbReference type="EMBL" id="TQF11905.1"/>
    </source>
</evidence>
<dbReference type="Proteomes" id="UP000315369">
    <property type="component" value="Unassembled WGS sequence"/>
</dbReference>
<reference evidence="2 3" key="1">
    <citation type="submission" date="2019-06" db="EMBL/GenBank/DDBJ databases">
        <authorList>
            <person name="Livingstone P."/>
            <person name="Whitworth D."/>
        </authorList>
    </citation>
    <scope>NUCLEOTIDE SEQUENCE [LARGE SCALE GENOMIC DNA]</scope>
    <source>
        <strain evidence="2 3">AM401</strain>
    </source>
</reference>
<name>A0A540WSA7_9BACT</name>
<organism evidence="2 3">
    <name type="scientific">Myxococcus llanfairpwllgwyngyllgogerychwyrndrobwllllantysiliogogogochensis</name>
    <dbReference type="NCBI Taxonomy" id="2590453"/>
    <lineage>
        <taxon>Bacteria</taxon>
        <taxon>Pseudomonadati</taxon>
        <taxon>Myxococcota</taxon>
        <taxon>Myxococcia</taxon>
        <taxon>Myxococcales</taxon>
        <taxon>Cystobacterineae</taxon>
        <taxon>Myxococcaceae</taxon>
        <taxon>Myxococcus</taxon>
    </lineage>
</organism>
<accession>A0A540WSA7</accession>
<dbReference type="OrthoDB" id="5479105at2"/>
<gene>
    <name evidence="2" type="ORF">FJV41_31875</name>
</gene>
<dbReference type="RefSeq" id="WP_141646364.1">
    <property type="nucleotide sequence ID" value="NZ_VIFM01000165.1"/>
</dbReference>
<keyword evidence="3" id="KW-1185">Reference proteome</keyword>
<dbReference type="Pfam" id="PF19676">
    <property type="entry name" value="DUF6178"/>
    <property type="match status" value="1"/>
</dbReference>
<dbReference type="AlphaFoldDB" id="A0A540WSA7"/>
<feature type="compositionally biased region" description="Basic residues" evidence="1">
    <location>
        <begin position="1"/>
        <end position="13"/>
    </location>
</feature>
<feature type="region of interest" description="Disordered" evidence="1">
    <location>
        <begin position="1"/>
        <end position="28"/>
    </location>
</feature>
<protein>
    <submittedName>
        <fullName evidence="2">Uncharacterized protein</fullName>
    </submittedName>
</protein>
<sequence length="574" mass="62535">MAFPSRRGRRCGRHGAVSSENGKGNGRDSQLALRELQQQLMRLSPRRRMDALLEGADAQALVRALPPESLYVTIQEVGLEDATELVQLASPGQFRAFVDLGAWKRDKLDSHAVLTWLRAARGGFDDTPEFLRKLHAVDMEVLEYLLHELVAVHDLEENPDVNPQGVTLETPEGRYLVEIKAEGAEMSAVRALVTDLIAENPFEAVRLLEAVRWEVPAELEETAFQFRKARLLDLGFPTLEDAMALFSRVDVPSRRPSSTSTPAALTASQGHVDYLAAAFRGLTEVERQNAEDELAGVANAALVAELADPGDLDAVRRVGEMVRDYLSLGLEHLTGADPSQATEVLRDTPLRRIFQTGFTLTLQLKFRADRLAKSPGAVVDGVLLVLPEEAAALEALRRKRPRRALKVEGAEPVPFRSLREVAASEAVLARAEAQVEVFRGVLGGTPESALEAVARFGVPLETLGVERLFAAVVAMAVLEARPDARPVPLGRTVELGQRLFEGTPQAPRLLDSASVRALSGLEGAVAPEARAELRRMVGVTLTRLLSELGAAWLEDAKWSPVASEVLPMESHPVP</sequence>
<dbReference type="InterPro" id="IPR045750">
    <property type="entry name" value="DUF6178"/>
</dbReference>
<comment type="caution">
    <text evidence="2">The sequence shown here is derived from an EMBL/GenBank/DDBJ whole genome shotgun (WGS) entry which is preliminary data.</text>
</comment>
<evidence type="ECO:0000313" key="3">
    <source>
        <dbReference type="Proteomes" id="UP000315369"/>
    </source>
</evidence>
<proteinExistence type="predicted"/>
<dbReference type="EMBL" id="VIFM01000165">
    <property type="protein sequence ID" value="TQF11905.1"/>
    <property type="molecule type" value="Genomic_DNA"/>
</dbReference>
<evidence type="ECO:0000256" key="1">
    <source>
        <dbReference type="SAM" id="MobiDB-lite"/>
    </source>
</evidence>